<name>A0A7U2EUE6_PHANO</name>
<reference evidence="2" key="1">
    <citation type="journal article" date="2021" name="BMC Genomics">
        <title>Chromosome-level genome assembly and manually-curated proteome of model necrotroph Parastagonospora nodorum Sn15 reveals a genome-wide trove of candidate effector homologs, and redundancy of virulence-related functions within an accessory chromosome.</title>
        <authorList>
            <person name="Bertazzoni S."/>
            <person name="Jones D.A.B."/>
            <person name="Phan H.T."/>
            <person name="Tan K.-C."/>
            <person name="Hane J.K."/>
        </authorList>
    </citation>
    <scope>NUCLEOTIDE SEQUENCE [LARGE SCALE GENOMIC DNA]</scope>
    <source>
        <strain evidence="2">SN15 / ATCC MYA-4574 / FGSC 10173)</strain>
    </source>
</reference>
<accession>A0A7U2EUE6</accession>
<dbReference type="EMBL" id="CP069024">
    <property type="protein sequence ID" value="QRC92976.1"/>
    <property type="molecule type" value="Genomic_DNA"/>
</dbReference>
<organism evidence="1 2">
    <name type="scientific">Phaeosphaeria nodorum (strain SN15 / ATCC MYA-4574 / FGSC 10173)</name>
    <name type="common">Glume blotch fungus</name>
    <name type="synonym">Parastagonospora nodorum</name>
    <dbReference type="NCBI Taxonomy" id="321614"/>
    <lineage>
        <taxon>Eukaryota</taxon>
        <taxon>Fungi</taxon>
        <taxon>Dikarya</taxon>
        <taxon>Ascomycota</taxon>
        <taxon>Pezizomycotina</taxon>
        <taxon>Dothideomycetes</taxon>
        <taxon>Pleosporomycetidae</taxon>
        <taxon>Pleosporales</taxon>
        <taxon>Pleosporineae</taxon>
        <taxon>Phaeosphaeriaceae</taxon>
        <taxon>Parastagonospora</taxon>
    </lineage>
</organism>
<dbReference type="Proteomes" id="UP000663193">
    <property type="component" value="Chromosome 2"/>
</dbReference>
<sequence length="316" mass="35843">MDTCDPGIIGTLETLADLREDGRRRFVKRRTKEELEDIFVALFQEQDMEKVKEEGRVHGPAPIQTPIVKPDELMADADDEDLPTSKKSVWDQIDSFEDSDDDCCTPTHTATMQGRKLRNSAATKNGAASSSPFRSVQKEVAYKHIMGRQPSTLPMRIAKKDTKRPDQNKDAKLSVVLHVPGNYNDVHFPGIDQLPVIVHSELKRRLDKHLIGSAYKTYAFDRLSKNPSFYEDRPLCIYEQVRCGLRNKEFGKPVKLQAFTQGGRLGLRADDKCIEEGIPCAHIKKLDGEYVFCIVPLPKDAQKSVNWKELGFWVVE</sequence>
<protein>
    <submittedName>
        <fullName evidence="1">Uncharacterized protein</fullName>
    </submittedName>
</protein>
<gene>
    <name evidence="1" type="ORF">JI435_079820</name>
</gene>
<dbReference type="OrthoDB" id="3681251at2759"/>
<dbReference type="VEuPathDB" id="FungiDB:JI435_079820"/>
<keyword evidence="2" id="KW-1185">Reference proteome</keyword>
<dbReference type="AlphaFoldDB" id="A0A7U2EUE6"/>
<evidence type="ECO:0000313" key="2">
    <source>
        <dbReference type="Proteomes" id="UP000663193"/>
    </source>
</evidence>
<proteinExistence type="predicted"/>
<evidence type="ECO:0000313" key="1">
    <source>
        <dbReference type="EMBL" id="QRC92976.1"/>
    </source>
</evidence>